<evidence type="ECO:0000313" key="2">
    <source>
        <dbReference type="Proteomes" id="UP000186955"/>
    </source>
</evidence>
<evidence type="ECO:0000313" key="1">
    <source>
        <dbReference type="EMBL" id="OKP12566.1"/>
    </source>
</evidence>
<comment type="caution">
    <text evidence="1">The sequence shown here is derived from an EMBL/GenBank/DDBJ whole genome shotgun (WGS) entry which is preliminary data.</text>
</comment>
<proteinExistence type="predicted"/>
<keyword evidence="2" id="KW-1185">Reference proteome</keyword>
<dbReference type="Proteomes" id="UP000186955">
    <property type="component" value="Unassembled WGS sequence"/>
</dbReference>
<sequence>MQLQCRILLPQVPQQTTPWFVIVDAHDGGEYFAGGGFEAKHSRGTAASHEQHMLTVVLGPGASIGIVPAGFFDNYEGVRGAVLDTETDSIGHCSAAGVSILLKSLVAYIQDAGVTIMSGPGIA</sequence>
<reference evidence="1 2" key="1">
    <citation type="submission" date="2016-10" db="EMBL/GenBank/DDBJ databases">
        <title>Genome sequence of the ascomycete fungus Penicillium subrubescens.</title>
        <authorList>
            <person name="De Vries R.P."/>
            <person name="Peng M."/>
            <person name="Dilokpimol A."/>
            <person name="Hilden K."/>
            <person name="Makela M.R."/>
            <person name="Grigoriev I."/>
            <person name="Riley R."/>
            <person name="Granchi Z."/>
        </authorList>
    </citation>
    <scope>NUCLEOTIDE SEQUENCE [LARGE SCALE GENOMIC DNA]</scope>
    <source>
        <strain evidence="1 2">CBS 132785</strain>
    </source>
</reference>
<gene>
    <name evidence="1" type="ORF">PENSUB_1793</name>
</gene>
<organism evidence="1 2">
    <name type="scientific">Penicillium subrubescens</name>
    <dbReference type="NCBI Taxonomy" id="1316194"/>
    <lineage>
        <taxon>Eukaryota</taxon>
        <taxon>Fungi</taxon>
        <taxon>Dikarya</taxon>
        <taxon>Ascomycota</taxon>
        <taxon>Pezizomycotina</taxon>
        <taxon>Eurotiomycetes</taxon>
        <taxon>Eurotiomycetidae</taxon>
        <taxon>Eurotiales</taxon>
        <taxon>Aspergillaceae</taxon>
        <taxon>Penicillium</taxon>
    </lineage>
</organism>
<accession>A0A1Q5UJA9</accession>
<dbReference type="AlphaFoldDB" id="A0A1Q5UJA9"/>
<name>A0A1Q5UJA9_9EURO</name>
<dbReference type="EMBL" id="MNBE01000192">
    <property type="protein sequence ID" value="OKP12566.1"/>
    <property type="molecule type" value="Genomic_DNA"/>
</dbReference>
<protein>
    <submittedName>
        <fullName evidence="1">Uncharacterized protein</fullName>
    </submittedName>
</protein>